<protein>
    <submittedName>
        <fullName evidence="1">Uncharacterized protein</fullName>
    </submittedName>
</protein>
<evidence type="ECO:0000313" key="1">
    <source>
        <dbReference type="EMBL" id="NNH27535.1"/>
    </source>
</evidence>
<dbReference type="Proteomes" id="UP000555322">
    <property type="component" value="Unassembled WGS sequence"/>
</dbReference>
<comment type="caution">
    <text evidence="1">The sequence shown here is derived from an EMBL/GenBank/DDBJ whole genome shotgun (WGS) entry which is preliminary data.</text>
</comment>
<reference evidence="1 2" key="1">
    <citation type="submission" date="2020-04" db="EMBL/GenBank/DDBJ databases">
        <title>Acinetobacter Taxon 24.</title>
        <authorList>
            <person name="Nemec A."/>
            <person name="Radolfova-Krizova L."/>
            <person name="Higgins P.G."/>
            <person name="Spanelova P."/>
        </authorList>
    </citation>
    <scope>NUCLEOTIDE SEQUENCE [LARGE SCALE GENOMIC DNA]</scope>
    <source>
        <strain evidence="1 2">ANC 5084</strain>
    </source>
</reference>
<name>A0ABX1UYB2_9GAMM</name>
<organism evidence="1 2">
    <name type="scientific">Acinetobacter terrestris</name>
    <dbReference type="NCBI Taxonomy" id="2529843"/>
    <lineage>
        <taxon>Bacteria</taxon>
        <taxon>Pseudomonadati</taxon>
        <taxon>Pseudomonadota</taxon>
        <taxon>Gammaproteobacteria</taxon>
        <taxon>Moraxellales</taxon>
        <taxon>Moraxellaceae</taxon>
        <taxon>Acinetobacter</taxon>
        <taxon>Acinetobacter Taxon 24</taxon>
    </lineage>
</organism>
<gene>
    <name evidence="1" type="ORF">HLH15_13925</name>
</gene>
<proteinExistence type="predicted"/>
<evidence type="ECO:0000313" key="2">
    <source>
        <dbReference type="Proteomes" id="UP000555322"/>
    </source>
</evidence>
<dbReference type="EMBL" id="JABERJ010000039">
    <property type="protein sequence ID" value="NNH27535.1"/>
    <property type="molecule type" value="Genomic_DNA"/>
</dbReference>
<accession>A0ABX1UYB2</accession>
<sequence>MNSGYTRTFFSIFIDKEATKKSKKVKYDELLDDPETKNELHDDFEKYLKKMNKNTLAQCG</sequence>
<keyword evidence="2" id="KW-1185">Reference proteome</keyword>